<name>A0A0D0E7W7_9AGAM</name>
<proteinExistence type="predicted"/>
<dbReference type="AlphaFoldDB" id="A0A0D0E7W7"/>
<dbReference type="OrthoDB" id="10565348at2759"/>
<evidence type="ECO:0000256" key="1">
    <source>
        <dbReference type="SAM" id="MobiDB-lite"/>
    </source>
</evidence>
<feature type="compositionally biased region" description="Polar residues" evidence="1">
    <location>
        <begin position="81"/>
        <end position="93"/>
    </location>
</feature>
<dbReference type="InParanoid" id="A0A0D0E7W7"/>
<accession>A0A0D0E7W7</accession>
<sequence length="218" mass="23803">MEFIDTKVQGGEAPPIAQGVSDSDDALGALEDSLAATRAQLESFRLRLEAVEADTARHEAELQRVWDSIPRGSTSKDEGEPNQTHTDPETGSTLAHEETKRELSFESGLRFDLDLRDIARSIVCIRAQNNLVWSMADPEMGTSHQCDGLRCLHYVSPISCGSHLPSALLSFEGLDLDDGFVDPDQTALVVCYSVEIPLIISASYLLFFCVFGHCSAPC</sequence>
<protein>
    <submittedName>
        <fullName evidence="2">Uncharacterized protein</fullName>
    </submittedName>
</protein>
<dbReference type="HOGENOM" id="CLU_1267256_0_0_1"/>
<feature type="region of interest" description="Disordered" evidence="1">
    <location>
        <begin position="1"/>
        <end position="23"/>
    </location>
</feature>
<gene>
    <name evidence="2" type="ORF">PAXRUDRAFT_135050</name>
</gene>
<evidence type="ECO:0000313" key="3">
    <source>
        <dbReference type="Proteomes" id="UP000054538"/>
    </source>
</evidence>
<evidence type="ECO:0000313" key="2">
    <source>
        <dbReference type="EMBL" id="KIK98014.1"/>
    </source>
</evidence>
<dbReference type="Proteomes" id="UP000054538">
    <property type="component" value="Unassembled WGS sequence"/>
</dbReference>
<reference evidence="3" key="2">
    <citation type="submission" date="2015-01" db="EMBL/GenBank/DDBJ databases">
        <title>Evolutionary Origins and Diversification of the Mycorrhizal Mutualists.</title>
        <authorList>
            <consortium name="DOE Joint Genome Institute"/>
            <consortium name="Mycorrhizal Genomics Consortium"/>
            <person name="Kohler A."/>
            <person name="Kuo A."/>
            <person name="Nagy L.G."/>
            <person name="Floudas D."/>
            <person name="Copeland A."/>
            <person name="Barry K.W."/>
            <person name="Cichocki N."/>
            <person name="Veneault-Fourrey C."/>
            <person name="LaButti K."/>
            <person name="Lindquist E.A."/>
            <person name="Lipzen A."/>
            <person name="Lundell T."/>
            <person name="Morin E."/>
            <person name="Murat C."/>
            <person name="Riley R."/>
            <person name="Ohm R."/>
            <person name="Sun H."/>
            <person name="Tunlid A."/>
            <person name="Henrissat B."/>
            <person name="Grigoriev I.V."/>
            <person name="Hibbett D.S."/>
            <person name="Martin F."/>
        </authorList>
    </citation>
    <scope>NUCLEOTIDE SEQUENCE [LARGE SCALE GENOMIC DNA]</scope>
    <source>
        <strain evidence="3">Ve08.2h10</strain>
    </source>
</reference>
<organism evidence="2 3">
    <name type="scientific">Paxillus rubicundulus Ve08.2h10</name>
    <dbReference type="NCBI Taxonomy" id="930991"/>
    <lineage>
        <taxon>Eukaryota</taxon>
        <taxon>Fungi</taxon>
        <taxon>Dikarya</taxon>
        <taxon>Basidiomycota</taxon>
        <taxon>Agaricomycotina</taxon>
        <taxon>Agaricomycetes</taxon>
        <taxon>Agaricomycetidae</taxon>
        <taxon>Boletales</taxon>
        <taxon>Paxilineae</taxon>
        <taxon>Paxillaceae</taxon>
        <taxon>Paxillus</taxon>
    </lineage>
</organism>
<feature type="region of interest" description="Disordered" evidence="1">
    <location>
        <begin position="59"/>
        <end position="100"/>
    </location>
</feature>
<reference evidence="2 3" key="1">
    <citation type="submission" date="2014-04" db="EMBL/GenBank/DDBJ databases">
        <authorList>
            <consortium name="DOE Joint Genome Institute"/>
            <person name="Kuo A."/>
            <person name="Kohler A."/>
            <person name="Jargeat P."/>
            <person name="Nagy L.G."/>
            <person name="Floudas D."/>
            <person name="Copeland A."/>
            <person name="Barry K.W."/>
            <person name="Cichocki N."/>
            <person name="Veneault-Fourrey C."/>
            <person name="LaButti K."/>
            <person name="Lindquist E.A."/>
            <person name="Lipzen A."/>
            <person name="Lundell T."/>
            <person name="Morin E."/>
            <person name="Murat C."/>
            <person name="Sun H."/>
            <person name="Tunlid A."/>
            <person name="Henrissat B."/>
            <person name="Grigoriev I.V."/>
            <person name="Hibbett D.S."/>
            <person name="Martin F."/>
            <person name="Nordberg H.P."/>
            <person name="Cantor M.N."/>
            <person name="Hua S.X."/>
        </authorList>
    </citation>
    <scope>NUCLEOTIDE SEQUENCE [LARGE SCALE GENOMIC DNA]</scope>
    <source>
        <strain evidence="2 3">Ve08.2h10</strain>
    </source>
</reference>
<dbReference type="EMBL" id="KN824910">
    <property type="protein sequence ID" value="KIK98014.1"/>
    <property type="molecule type" value="Genomic_DNA"/>
</dbReference>
<keyword evidence="3" id="KW-1185">Reference proteome</keyword>